<keyword evidence="5" id="KW-1185">Reference proteome</keyword>
<feature type="domain" description="Nucleoprotein TPR/MPL1" evidence="3">
    <location>
        <begin position="232"/>
        <end position="304"/>
    </location>
</feature>
<evidence type="ECO:0000313" key="5">
    <source>
        <dbReference type="Proteomes" id="UP001608902"/>
    </source>
</evidence>
<dbReference type="PANTHER" id="PTHR18898">
    <property type="entry name" value="NUCLEOPROTEIN TPR-RELATED"/>
    <property type="match status" value="1"/>
</dbReference>
<reference evidence="4 5" key="1">
    <citation type="submission" date="2024-08" db="EMBL/GenBank/DDBJ databases">
        <title>Gnathostoma spinigerum genome.</title>
        <authorList>
            <person name="Gonzalez-Bertolin B."/>
            <person name="Monzon S."/>
            <person name="Zaballos A."/>
            <person name="Jimenez P."/>
            <person name="Dekumyoy P."/>
            <person name="Varona S."/>
            <person name="Cuesta I."/>
            <person name="Sumanam S."/>
            <person name="Adisakwattana P."/>
            <person name="Gasser R.B."/>
            <person name="Hernandez-Gonzalez A."/>
            <person name="Young N.D."/>
            <person name="Perteguer M.J."/>
        </authorList>
    </citation>
    <scope>NUCLEOTIDE SEQUENCE [LARGE SCALE GENOMIC DNA]</scope>
    <source>
        <strain evidence="4">AL3</strain>
        <tissue evidence="4">Liver</tissue>
    </source>
</reference>
<name>A0ABD6EHH0_9BILA</name>
<feature type="coiled-coil region" evidence="1">
    <location>
        <begin position="89"/>
        <end position="214"/>
    </location>
</feature>
<sequence length="388" mass="44633">MSDESQPPPTNFPPLNEVSMDNCENNDKATAVTSVSHGTLFGSSAPSSVPGENLNEVSNTVTGKNQELTGRVGAEQSLIETADVTSCVNSNLDEDMDSLRKSKIQLEHELFVATEQLNSLQAKLSRVTDLAESLKNEKESVEKDRNLRMVAMRQLQEQRDQLMLSKNEFEQKSEILLRAKDDYEARINRLTQEKNLLIANLESTKEEITRLQQRKCCLEVEVDNGFKERRLIAYEKERWEQEKEIYLRSKEWFVKELQERDDKFTTLRIEYARLSGEMAAEKAALMDERDALRDSLDKNKELLKARDQELERMNAKVKEVLDERSKQISKLEEELLSSERLISAYKESAEASELNLRELSNEFSQRGVQLEQSSHGTVLLMLPFFLMK</sequence>
<evidence type="ECO:0000256" key="1">
    <source>
        <dbReference type="SAM" id="Coils"/>
    </source>
</evidence>
<accession>A0ABD6EHH0</accession>
<feature type="coiled-coil region" evidence="1">
    <location>
        <begin position="293"/>
        <end position="362"/>
    </location>
</feature>
<feature type="compositionally biased region" description="Pro residues" evidence="2">
    <location>
        <begin position="1"/>
        <end position="12"/>
    </location>
</feature>
<organism evidence="4 5">
    <name type="scientific">Gnathostoma spinigerum</name>
    <dbReference type="NCBI Taxonomy" id="75299"/>
    <lineage>
        <taxon>Eukaryota</taxon>
        <taxon>Metazoa</taxon>
        <taxon>Ecdysozoa</taxon>
        <taxon>Nematoda</taxon>
        <taxon>Chromadorea</taxon>
        <taxon>Rhabditida</taxon>
        <taxon>Spirurina</taxon>
        <taxon>Gnathostomatomorpha</taxon>
        <taxon>Gnathostomatoidea</taxon>
        <taxon>Gnathostomatidae</taxon>
        <taxon>Gnathostoma</taxon>
    </lineage>
</organism>
<feature type="compositionally biased region" description="Polar residues" evidence="2">
    <location>
        <begin position="37"/>
        <end position="47"/>
    </location>
</feature>
<protein>
    <recommendedName>
        <fullName evidence="3">Nucleoprotein TPR/MPL1 domain-containing protein</fullName>
    </recommendedName>
</protein>
<dbReference type="AlphaFoldDB" id="A0ABD6EHH0"/>
<evidence type="ECO:0000256" key="2">
    <source>
        <dbReference type="SAM" id="MobiDB-lite"/>
    </source>
</evidence>
<comment type="caution">
    <text evidence="4">The sequence shown here is derived from an EMBL/GenBank/DDBJ whole genome shotgun (WGS) entry which is preliminary data.</text>
</comment>
<feature type="region of interest" description="Disordered" evidence="2">
    <location>
        <begin position="37"/>
        <end position="56"/>
    </location>
</feature>
<keyword evidence="1" id="KW-0175">Coiled coil</keyword>
<evidence type="ECO:0000259" key="3">
    <source>
        <dbReference type="Pfam" id="PF25481"/>
    </source>
</evidence>
<feature type="region of interest" description="Disordered" evidence="2">
    <location>
        <begin position="1"/>
        <end position="27"/>
    </location>
</feature>
<evidence type="ECO:0000313" key="4">
    <source>
        <dbReference type="EMBL" id="MFH4979030.1"/>
    </source>
</evidence>
<dbReference type="Pfam" id="PF25481">
    <property type="entry name" value="Nucleoprot-TPR"/>
    <property type="match status" value="1"/>
</dbReference>
<proteinExistence type="predicted"/>
<dbReference type="EMBL" id="JBGFUD010003766">
    <property type="protein sequence ID" value="MFH4979030.1"/>
    <property type="molecule type" value="Genomic_DNA"/>
</dbReference>
<dbReference type="InterPro" id="IPR057577">
    <property type="entry name" value="Nucleoprot-TPR/MLP1_dom"/>
</dbReference>
<gene>
    <name evidence="4" type="ORF">AB6A40_005739</name>
</gene>
<dbReference type="Proteomes" id="UP001608902">
    <property type="component" value="Unassembled WGS sequence"/>
</dbReference>
<dbReference type="PANTHER" id="PTHR18898:SF2">
    <property type="entry name" value="NUCLEOPROTEIN TPR"/>
    <property type="match status" value="1"/>
</dbReference>